<comment type="caution">
    <text evidence="2">The sequence shown here is derived from an EMBL/GenBank/DDBJ whole genome shotgun (WGS) entry which is preliminary data.</text>
</comment>
<accession>A0ABQ9IC30</accession>
<evidence type="ECO:0000313" key="2">
    <source>
        <dbReference type="EMBL" id="KAJ8893992.1"/>
    </source>
</evidence>
<gene>
    <name evidence="2" type="ORF">PR048_006599</name>
</gene>
<proteinExistence type="predicted"/>
<name>A0ABQ9IC30_9NEOP</name>
<feature type="region of interest" description="Disordered" evidence="1">
    <location>
        <begin position="61"/>
        <end position="87"/>
    </location>
</feature>
<feature type="compositionally biased region" description="Basic and acidic residues" evidence="1">
    <location>
        <begin position="66"/>
        <end position="80"/>
    </location>
</feature>
<dbReference type="Proteomes" id="UP001159363">
    <property type="component" value="Chromosome 2"/>
</dbReference>
<organism evidence="2 3">
    <name type="scientific">Dryococelus australis</name>
    <dbReference type="NCBI Taxonomy" id="614101"/>
    <lineage>
        <taxon>Eukaryota</taxon>
        <taxon>Metazoa</taxon>
        <taxon>Ecdysozoa</taxon>
        <taxon>Arthropoda</taxon>
        <taxon>Hexapoda</taxon>
        <taxon>Insecta</taxon>
        <taxon>Pterygota</taxon>
        <taxon>Neoptera</taxon>
        <taxon>Polyneoptera</taxon>
        <taxon>Phasmatodea</taxon>
        <taxon>Verophasmatodea</taxon>
        <taxon>Anareolatae</taxon>
        <taxon>Phasmatidae</taxon>
        <taxon>Eurycanthinae</taxon>
        <taxon>Dryococelus</taxon>
    </lineage>
</organism>
<feature type="compositionally biased region" description="Basic and acidic residues" evidence="1">
    <location>
        <begin position="117"/>
        <end position="133"/>
    </location>
</feature>
<reference evidence="2 3" key="1">
    <citation type="submission" date="2023-02" db="EMBL/GenBank/DDBJ databases">
        <title>LHISI_Scaffold_Assembly.</title>
        <authorList>
            <person name="Stuart O.P."/>
            <person name="Cleave R."/>
            <person name="Magrath M.J.L."/>
            <person name="Mikheyev A.S."/>
        </authorList>
    </citation>
    <scope>NUCLEOTIDE SEQUENCE [LARGE SCALE GENOMIC DNA]</scope>
    <source>
        <strain evidence="2">Daus_M_001</strain>
        <tissue evidence="2">Leg muscle</tissue>
    </source>
</reference>
<evidence type="ECO:0000256" key="1">
    <source>
        <dbReference type="SAM" id="MobiDB-lite"/>
    </source>
</evidence>
<sequence>MIVRRLTSSLAPPTTIAQLRQVIQRAWDTETERDILHLYYRLHGRIAASVAVRAGAGLGRAATATQHEDGGCPESGRLERAPGTPADVVLTPRPRGLSYDVASHTLSLSGTPCPRPTRRDSKSRHQLETENRPRPLVHPPPQMTFLAALSITTLSPRRSADTGANIARFRTGEVIRRAGEARFKFRQITRDGYTARPSCKSRNVLVLIAGGSASHGGIRDSEDDQAPSPSPPPPVIILAYQAHKLNSLEGREIRTGQRGVPRFGGHLANSKVLRYLHAYRHARQPPTCSKMAESRWLGYKQNVIVYSLQAIHRQPVARALASHHGDLDSIPGGFAPGFSHLEIVLDDAACRRVFSGYSRFHRPCSPVPLHPRVTFHVMSGDDGHLWSQLESLSLREGCLALSSLPTRSHRYTQHDENTAHQSRILRLAAMGDLMRVAVSPLTLPRLSASNAEKAPGRRRLKARLRSRSECAVYDLVAVGKGGGGSWRGCAGAWCVAGRGLHSPPCQGSEVGDAARPQYRCLARRSKVTCRPRPTHNTPQLLSAALPQRLLHQAAGLAGQLHLRLSSLWNRRWPHRTSPPGGRYLFKGHN</sequence>
<protein>
    <submittedName>
        <fullName evidence="2">Uncharacterized protein</fullName>
    </submittedName>
</protein>
<feature type="region of interest" description="Disordered" evidence="1">
    <location>
        <begin position="102"/>
        <end position="141"/>
    </location>
</feature>
<evidence type="ECO:0000313" key="3">
    <source>
        <dbReference type="Proteomes" id="UP001159363"/>
    </source>
</evidence>
<dbReference type="EMBL" id="JARBHB010000002">
    <property type="protein sequence ID" value="KAJ8893992.1"/>
    <property type="molecule type" value="Genomic_DNA"/>
</dbReference>
<keyword evidence="3" id="KW-1185">Reference proteome</keyword>